<dbReference type="Proteomes" id="UP001066276">
    <property type="component" value="Chromosome 9"/>
</dbReference>
<reference evidence="2" key="1">
    <citation type="journal article" date="2022" name="bioRxiv">
        <title>Sequencing and chromosome-scale assembly of the giantPleurodeles waltlgenome.</title>
        <authorList>
            <person name="Brown T."/>
            <person name="Elewa A."/>
            <person name="Iarovenko S."/>
            <person name="Subramanian E."/>
            <person name="Araus A.J."/>
            <person name="Petzold A."/>
            <person name="Susuki M."/>
            <person name="Suzuki K.-i.T."/>
            <person name="Hayashi T."/>
            <person name="Toyoda A."/>
            <person name="Oliveira C."/>
            <person name="Osipova E."/>
            <person name="Leigh N.D."/>
            <person name="Simon A."/>
            <person name="Yun M.H."/>
        </authorList>
    </citation>
    <scope>NUCLEOTIDE SEQUENCE</scope>
    <source>
        <strain evidence="2">20211129_DDA</strain>
        <tissue evidence="2">Liver</tissue>
    </source>
</reference>
<gene>
    <name evidence="2" type="ORF">NDU88_007769</name>
</gene>
<dbReference type="AlphaFoldDB" id="A0AAV7N7A1"/>
<keyword evidence="3" id="KW-1185">Reference proteome</keyword>
<evidence type="ECO:0000313" key="2">
    <source>
        <dbReference type="EMBL" id="KAJ1110417.1"/>
    </source>
</evidence>
<proteinExistence type="predicted"/>
<feature type="region of interest" description="Disordered" evidence="1">
    <location>
        <begin position="46"/>
        <end position="76"/>
    </location>
</feature>
<organism evidence="2 3">
    <name type="scientific">Pleurodeles waltl</name>
    <name type="common">Iberian ribbed newt</name>
    <dbReference type="NCBI Taxonomy" id="8319"/>
    <lineage>
        <taxon>Eukaryota</taxon>
        <taxon>Metazoa</taxon>
        <taxon>Chordata</taxon>
        <taxon>Craniata</taxon>
        <taxon>Vertebrata</taxon>
        <taxon>Euteleostomi</taxon>
        <taxon>Amphibia</taxon>
        <taxon>Batrachia</taxon>
        <taxon>Caudata</taxon>
        <taxon>Salamandroidea</taxon>
        <taxon>Salamandridae</taxon>
        <taxon>Pleurodelinae</taxon>
        <taxon>Pleurodeles</taxon>
    </lineage>
</organism>
<protein>
    <submittedName>
        <fullName evidence="2">Uncharacterized protein</fullName>
    </submittedName>
</protein>
<accession>A0AAV7N7A1</accession>
<dbReference type="EMBL" id="JANPWB010000013">
    <property type="protein sequence ID" value="KAJ1110417.1"/>
    <property type="molecule type" value="Genomic_DNA"/>
</dbReference>
<comment type="caution">
    <text evidence="2">The sequence shown here is derived from an EMBL/GenBank/DDBJ whole genome shotgun (WGS) entry which is preliminary data.</text>
</comment>
<name>A0AAV7N7A1_PLEWA</name>
<evidence type="ECO:0000313" key="3">
    <source>
        <dbReference type="Proteomes" id="UP001066276"/>
    </source>
</evidence>
<evidence type="ECO:0000256" key="1">
    <source>
        <dbReference type="SAM" id="MobiDB-lite"/>
    </source>
</evidence>
<sequence length="147" mass="15748">MDAPSQTPLHLRCGERCLWPAATLTRLGIKARIDRRPRMLHGVSVQQSPVREVGQAPECSAEHGEEGGLVSKDAQHRGPVGMAMADMLTMGRSKELSRVQAAHMESALTKSIKVEPVNAVVVGTTVKQKDKSKGVSGNRTCYMCGGG</sequence>